<dbReference type="SUPFAM" id="SSF46689">
    <property type="entry name" value="Homeodomain-like"/>
    <property type="match status" value="2"/>
</dbReference>
<keyword evidence="3" id="KW-0804">Transcription</keyword>
<keyword evidence="1" id="KW-0805">Transcription regulation</keyword>
<dbReference type="PANTHER" id="PTHR30055:SF234">
    <property type="entry name" value="HTH-TYPE TRANSCRIPTIONAL REGULATOR BETI"/>
    <property type="match status" value="1"/>
</dbReference>
<gene>
    <name evidence="6" type="ORF">UFOPK1392_02006</name>
</gene>
<evidence type="ECO:0000313" key="6">
    <source>
        <dbReference type="EMBL" id="CAB4324241.1"/>
    </source>
</evidence>
<dbReference type="PANTHER" id="PTHR30055">
    <property type="entry name" value="HTH-TYPE TRANSCRIPTIONAL REGULATOR RUTR"/>
    <property type="match status" value="1"/>
</dbReference>
<dbReference type="PROSITE" id="PS50977">
    <property type="entry name" value="HTH_TETR_2"/>
    <property type="match status" value="2"/>
</dbReference>
<evidence type="ECO:0000256" key="3">
    <source>
        <dbReference type="ARBA" id="ARBA00023163"/>
    </source>
</evidence>
<feature type="domain" description="HTH tetR-type" evidence="5">
    <location>
        <begin position="250"/>
        <end position="310"/>
    </location>
</feature>
<proteinExistence type="predicted"/>
<dbReference type="GO" id="GO:0000976">
    <property type="term" value="F:transcription cis-regulatory region binding"/>
    <property type="evidence" value="ECO:0007669"/>
    <property type="project" value="TreeGrafter"/>
</dbReference>
<dbReference type="GO" id="GO:0003700">
    <property type="term" value="F:DNA-binding transcription factor activity"/>
    <property type="evidence" value="ECO:0007669"/>
    <property type="project" value="TreeGrafter"/>
</dbReference>
<evidence type="ECO:0000256" key="4">
    <source>
        <dbReference type="SAM" id="MobiDB-lite"/>
    </source>
</evidence>
<evidence type="ECO:0000256" key="2">
    <source>
        <dbReference type="ARBA" id="ARBA00023125"/>
    </source>
</evidence>
<dbReference type="PRINTS" id="PR00455">
    <property type="entry name" value="HTHTETR"/>
</dbReference>
<feature type="region of interest" description="Disordered" evidence="4">
    <location>
        <begin position="224"/>
        <end position="253"/>
    </location>
</feature>
<accession>A0A6J5YIE1</accession>
<evidence type="ECO:0000259" key="5">
    <source>
        <dbReference type="PROSITE" id="PS50977"/>
    </source>
</evidence>
<dbReference type="InterPro" id="IPR001647">
    <property type="entry name" value="HTH_TetR"/>
</dbReference>
<evidence type="ECO:0000256" key="1">
    <source>
        <dbReference type="ARBA" id="ARBA00023015"/>
    </source>
</evidence>
<keyword evidence="2" id="KW-0238">DNA-binding</keyword>
<organism evidence="6">
    <name type="scientific">freshwater metagenome</name>
    <dbReference type="NCBI Taxonomy" id="449393"/>
    <lineage>
        <taxon>unclassified sequences</taxon>
        <taxon>metagenomes</taxon>
        <taxon>ecological metagenomes</taxon>
    </lineage>
</organism>
<sequence>MSPRPDDTLRQILTVTSDLAIDEGIDAVKVSDVADACGVSEATVYYHFVDRAHLVAAAVLTEFEQYATTSYDTNARNAALADDLADFQRRNVEFMFAQDTARRVRCRWNFTQVACRAKSDVVISMMVNQCVDAIWSSMERVFVQMAARNWIRPGLDTDALIPYLMAELLCNGLDGANFDSADAAAAAFSPGDGLPRLRRALPRSVPIAQHGAWDFYDAAKARRTRAETGPSADEMSGVNTGRPAPSPRASSTRRRILDAARAEIIEVGVLQFHLRAVAERAGVSVSTIYKHFPSREALLHIAGDAQVFDTFNAIVETISSRKADAGTGRRGDEECAGDAATRARELIADLRRHDGVRELRWQMIEAMAVRHQWISPELAPLLDDPRFRNLWSITMLAMAISDLDLRPKPSVEAQEATFLHVYEWIMGDHPD</sequence>
<dbReference type="AlphaFoldDB" id="A0A6J5YIE1"/>
<protein>
    <submittedName>
        <fullName evidence="6">Unannotated protein</fullName>
    </submittedName>
</protein>
<reference evidence="6" key="1">
    <citation type="submission" date="2020-05" db="EMBL/GenBank/DDBJ databases">
        <authorList>
            <person name="Chiriac C."/>
            <person name="Salcher M."/>
            <person name="Ghai R."/>
            <person name="Kavagutti S V."/>
        </authorList>
    </citation>
    <scope>NUCLEOTIDE SEQUENCE</scope>
</reference>
<dbReference type="InterPro" id="IPR050109">
    <property type="entry name" value="HTH-type_TetR-like_transc_reg"/>
</dbReference>
<dbReference type="InterPro" id="IPR009057">
    <property type="entry name" value="Homeodomain-like_sf"/>
</dbReference>
<dbReference type="EMBL" id="CAEMXZ010000120">
    <property type="protein sequence ID" value="CAB4324241.1"/>
    <property type="molecule type" value="Genomic_DNA"/>
</dbReference>
<dbReference type="Gene3D" id="1.10.357.10">
    <property type="entry name" value="Tetracycline Repressor, domain 2"/>
    <property type="match status" value="2"/>
</dbReference>
<dbReference type="Pfam" id="PF00440">
    <property type="entry name" value="TetR_N"/>
    <property type="match status" value="2"/>
</dbReference>
<name>A0A6J5YIE1_9ZZZZ</name>
<feature type="domain" description="HTH tetR-type" evidence="5">
    <location>
        <begin position="6"/>
        <end position="66"/>
    </location>
</feature>